<accession>A0ABW4ATP8</accession>
<evidence type="ECO:0000313" key="1">
    <source>
        <dbReference type="EMBL" id="MFD1374071.1"/>
    </source>
</evidence>
<dbReference type="Gene3D" id="3.30.530.20">
    <property type="match status" value="1"/>
</dbReference>
<evidence type="ECO:0000313" key="2">
    <source>
        <dbReference type="Proteomes" id="UP001597183"/>
    </source>
</evidence>
<name>A0ABW4ATP8_9ACTN</name>
<organism evidence="1 2">
    <name type="scientific">Actinoplanes sichuanensis</name>
    <dbReference type="NCBI Taxonomy" id="512349"/>
    <lineage>
        <taxon>Bacteria</taxon>
        <taxon>Bacillati</taxon>
        <taxon>Actinomycetota</taxon>
        <taxon>Actinomycetes</taxon>
        <taxon>Micromonosporales</taxon>
        <taxon>Micromonosporaceae</taxon>
        <taxon>Actinoplanes</taxon>
    </lineage>
</organism>
<sequence length="147" mass="16653">MRFDIDTTATPEQARQAFTDFTGRRTLIWHKTLDPRRYELRELGDTWAVARESTSGSPFWVVARYDWSDPTEIRWTVEQSSYGGGGTGLVRITPAGDGGSHVHAEWTTTGARPLQRPLLFLIHHGPMPRLIARTWVDALNGCARFLE</sequence>
<comment type="caution">
    <text evidence="1">The sequence shown here is derived from an EMBL/GenBank/DDBJ whole genome shotgun (WGS) entry which is preliminary data.</text>
</comment>
<reference evidence="2" key="1">
    <citation type="journal article" date="2019" name="Int. J. Syst. Evol. Microbiol.">
        <title>The Global Catalogue of Microorganisms (GCM) 10K type strain sequencing project: providing services to taxonomists for standard genome sequencing and annotation.</title>
        <authorList>
            <consortium name="The Broad Institute Genomics Platform"/>
            <consortium name="The Broad Institute Genome Sequencing Center for Infectious Disease"/>
            <person name="Wu L."/>
            <person name="Ma J."/>
        </authorList>
    </citation>
    <scope>NUCLEOTIDE SEQUENCE [LARGE SCALE GENOMIC DNA]</scope>
    <source>
        <strain evidence="2">CCM 7526</strain>
    </source>
</reference>
<keyword evidence="2" id="KW-1185">Reference proteome</keyword>
<dbReference type="Pfam" id="PF10604">
    <property type="entry name" value="Polyketide_cyc2"/>
    <property type="match status" value="1"/>
</dbReference>
<dbReference type="InterPro" id="IPR019587">
    <property type="entry name" value="Polyketide_cyclase/dehydratase"/>
</dbReference>
<protein>
    <submittedName>
        <fullName evidence="1">SRPBCC family protein</fullName>
    </submittedName>
</protein>
<dbReference type="RefSeq" id="WP_317794325.1">
    <property type="nucleotide sequence ID" value="NZ_AP028461.1"/>
</dbReference>
<dbReference type="EMBL" id="JBHTMK010000079">
    <property type="protein sequence ID" value="MFD1374071.1"/>
    <property type="molecule type" value="Genomic_DNA"/>
</dbReference>
<dbReference type="Proteomes" id="UP001597183">
    <property type="component" value="Unassembled WGS sequence"/>
</dbReference>
<gene>
    <name evidence="1" type="ORF">ACFQ5G_52825</name>
</gene>
<dbReference type="InterPro" id="IPR023393">
    <property type="entry name" value="START-like_dom_sf"/>
</dbReference>
<proteinExistence type="predicted"/>
<dbReference type="SUPFAM" id="SSF55961">
    <property type="entry name" value="Bet v1-like"/>
    <property type="match status" value="1"/>
</dbReference>